<gene>
    <name evidence="1" type="ORF">GCM10011501_05740</name>
</gene>
<keyword evidence="2" id="KW-1185">Reference proteome</keyword>
<dbReference type="EMBL" id="BNAH01000002">
    <property type="protein sequence ID" value="GHE80634.1"/>
    <property type="molecule type" value="Genomic_DNA"/>
</dbReference>
<name>A0ABQ3IFS5_9GAMM</name>
<accession>A0ABQ3IFS5</accession>
<comment type="caution">
    <text evidence="1">The sequence shown here is derived from an EMBL/GenBank/DDBJ whole genome shotgun (WGS) entry which is preliminary data.</text>
</comment>
<evidence type="ECO:0000313" key="2">
    <source>
        <dbReference type="Proteomes" id="UP000626370"/>
    </source>
</evidence>
<reference evidence="2" key="1">
    <citation type="journal article" date="2019" name="Int. J. Syst. Evol. Microbiol.">
        <title>The Global Catalogue of Microorganisms (GCM) 10K type strain sequencing project: providing services to taxonomists for standard genome sequencing and annotation.</title>
        <authorList>
            <consortium name="The Broad Institute Genomics Platform"/>
            <consortium name="The Broad Institute Genome Sequencing Center for Infectious Disease"/>
            <person name="Wu L."/>
            <person name="Ma J."/>
        </authorList>
    </citation>
    <scope>NUCLEOTIDE SEQUENCE [LARGE SCALE GENOMIC DNA]</scope>
    <source>
        <strain evidence="2">CGMCC 1.15922</strain>
    </source>
</reference>
<evidence type="ECO:0000313" key="1">
    <source>
        <dbReference type="EMBL" id="GHE80634.1"/>
    </source>
</evidence>
<organism evidence="1 2">
    <name type="scientific">Thalassotalea profundi</name>
    <dbReference type="NCBI Taxonomy" id="2036687"/>
    <lineage>
        <taxon>Bacteria</taxon>
        <taxon>Pseudomonadati</taxon>
        <taxon>Pseudomonadota</taxon>
        <taxon>Gammaproteobacteria</taxon>
        <taxon>Alteromonadales</taxon>
        <taxon>Colwelliaceae</taxon>
        <taxon>Thalassotalea</taxon>
    </lineage>
</organism>
<proteinExistence type="predicted"/>
<sequence length="144" mass="16841">MGLSASVVAPDMFKMLERVQKREEQMTISATLKLIKEKSFFSSNGYFITFIDNQFSVYEYLAEQRLYSNKELALMCNSDKDLEEQSADEEPEAEKNCRKLKEIYSRFYTFEELSFFISGGKINEHQFIKFFENSSIPSVTLEID</sequence>
<dbReference type="Proteomes" id="UP000626370">
    <property type="component" value="Unassembled WGS sequence"/>
</dbReference>
<protein>
    <submittedName>
        <fullName evidence="1">Uncharacterized protein</fullName>
    </submittedName>
</protein>